<keyword evidence="5" id="KW-1185">Reference proteome</keyword>
<reference evidence="4" key="1">
    <citation type="submission" date="2021-06" db="EMBL/GenBank/DDBJ databases">
        <title>Sequencing of actinobacteria type strains.</title>
        <authorList>
            <person name="Nguyen G.-S."/>
            <person name="Wentzel A."/>
        </authorList>
    </citation>
    <scope>NUCLEOTIDE SEQUENCE</scope>
    <source>
        <strain evidence="4">P38-E01</strain>
    </source>
</reference>
<proteinExistence type="predicted"/>
<feature type="transmembrane region" description="Helical" evidence="2">
    <location>
        <begin position="190"/>
        <end position="209"/>
    </location>
</feature>
<sequence length="224" mass="22902">MRPVPQLLSALGGAGCLLALAAGPATAADADASPRLVDPGSTVTVLVSCDRVEGDVPRRIEARSSAFTGQSARLGRVTPEEEDPEGGPSYRGRARISQKAEFDDSRPGGRTSEWDVHGVCPGGEQWAAAFRIDETPPAAEDRAGGSGASTAAAGRERDAPQGRQGRAADATGPVRNAVADDGGQRQVSTAAVAGGSAVLTVAVVAAVCWRRRSVVGPRSDADHR</sequence>
<evidence type="ECO:0008006" key="6">
    <source>
        <dbReference type="Google" id="ProtNLM"/>
    </source>
</evidence>
<comment type="caution">
    <text evidence="4">The sequence shown here is derived from an EMBL/GenBank/DDBJ whole genome shotgun (WGS) entry which is preliminary data.</text>
</comment>
<evidence type="ECO:0000256" key="3">
    <source>
        <dbReference type="SAM" id="SignalP"/>
    </source>
</evidence>
<feature type="chain" id="PRO_5037121702" description="Secreted protein" evidence="3">
    <location>
        <begin position="28"/>
        <end position="224"/>
    </location>
</feature>
<dbReference type="EMBL" id="JAELVF020000004">
    <property type="protein sequence ID" value="MBU7600640.1"/>
    <property type="molecule type" value="Genomic_DNA"/>
</dbReference>
<feature type="compositionally biased region" description="Basic and acidic residues" evidence="1">
    <location>
        <begin position="98"/>
        <end position="116"/>
    </location>
</feature>
<dbReference type="PROSITE" id="PS51257">
    <property type="entry name" value="PROKAR_LIPOPROTEIN"/>
    <property type="match status" value="1"/>
</dbReference>
<evidence type="ECO:0000313" key="5">
    <source>
        <dbReference type="Proteomes" id="UP000694501"/>
    </source>
</evidence>
<evidence type="ECO:0000256" key="1">
    <source>
        <dbReference type="SAM" id="MobiDB-lite"/>
    </source>
</evidence>
<dbReference type="RefSeq" id="WP_211042705.1">
    <property type="nucleotide sequence ID" value="NZ_JAELVF020000004.1"/>
</dbReference>
<evidence type="ECO:0000256" key="2">
    <source>
        <dbReference type="SAM" id="Phobius"/>
    </source>
</evidence>
<gene>
    <name evidence="4" type="ORF">JGS22_024185</name>
</gene>
<dbReference type="Proteomes" id="UP000694501">
    <property type="component" value="Unassembled WGS sequence"/>
</dbReference>
<keyword evidence="2" id="KW-1133">Transmembrane helix</keyword>
<keyword evidence="2" id="KW-0472">Membrane</keyword>
<feature type="signal peptide" evidence="3">
    <location>
        <begin position="1"/>
        <end position="27"/>
    </location>
</feature>
<accession>A0A949JV30</accession>
<keyword evidence="2" id="KW-0812">Transmembrane</keyword>
<feature type="region of interest" description="Disordered" evidence="1">
    <location>
        <begin position="62"/>
        <end position="118"/>
    </location>
</feature>
<organism evidence="4 5">
    <name type="scientific">Streptomyces tardus</name>
    <dbReference type="NCBI Taxonomy" id="2780544"/>
    <lineage>
        <taxon>Bacteria</taxon>
        <taxon>Bacillati</taxon>
        <taxon>Actinomycetota</taxon>
        <taxon>Actinomycetes</taxon>
        <taxon>Kitasatosporales</taxon>
        <taxon>Streptomycetaceae</taxon>
        <taxon>Streptomyces</taxon>
    </lineage>
</organism>
<dbReference type="AlphaFoldDB" id="A0A949JV30"/>
<name>A0A949JV30_9ACTN</name>
<keyword evidence="3" id="KW-0732">Signal</keyword>
<protein>
    <recommendedName>
        <fullName evidence="6">Secreted protein</fullName>
    </recommendedName>
</protein>
<feature type="region of interest" description="Disordered" evidence="1">
    <location>
        <begin position="136"/>
        <end position="183"/>
    </location>
</feature>
<evidence type="ECO:0000313" key="4">
    <source>
        <dbReference type="EMBL" id="MBU7600640.1"/>
    </source>
</evidence>